<proteinExistence type="predicted"/>
<evidence type="ECO:0000313" key="3">
    <source>
        <dbReference type="Proteomes" id="UP000838100"/>
    </source>
</evidence>
<dbReference type="Pfam" id="PF19328">
    <property type="entry name" value="DAP_DH_C"/>
    <property type="match status" value="1"/>
</dbReference>
<dbReference type="InterPro" id="IPR036291">
    <property type="entry name" value="NAD(P)-bd_dom_sf"/>
</dbReference>
<dbReference type="GO" id="GO:0016491">
    <property type="term" value="F:oxidoreductase activity"/>
    <property type="evidence" value="ECO:0007669"/>
    <property type="project" value="UniProtKB-KW"/>
</dbReference>
<dbReference type="EC" id="1.4.1.26" evidence="2"/>
<keyword evidence="2" id="KW-0560">Oxidoreductase</keyword>
<evidence type="ECO:0000259" key="1">
    <source>
        <dbReference type="Pfam" id="PF19328"/>
    </source>
</evidence>
<name>A0ABN8EC44_9GAMM</name>
<dbReference type="EMBL" id="CAKLPX010000001">
    <property type="protein sequence ID" value="CAH0990066.1"/>
    <property type="molecule type" value="Genomic_DNA"/>
</dbReference>
<reference evidence="2" key="1">
    <citation type="submission" date="2021-12" db="EMBL/GenBank/DDBJ databases">
        <authorList>
            <person name="Rodrigo-Torres L."/>
            <person name="Arahal R. D."/>
            <person name="Lucena T."/>
        </authorList>
    </citation>
    <scope>NUCLEOTIDE SEQUENCE</scope>
    <source>
        <strain evidence="2">CECT 8267</strain>
    </source>
</reference>
<evidence type="ECO:0000313" key="2">
    <source>
        <dbReference type="EMBL" id="CAH0990066.1"/>
    </source>
</evidence>
<sequence>MGIKVVTWGTGNVGCYAVRAIINHPELELIGHIVSSEEKVGKDVAELTGLEQPTSVISSNNIDEVLALQPDCVCYTAHSETRLIEAAADQARCLAAGINVVASSLFMLQYPDNPDVAFIADPIKAACQQGNSTCFNNGIDPGFANDTMPLLFTGLSEYWQTIRMQEIINYATYEQEHTIREVMGFGHPIDHPCMLFEPNMLSMAWGGSVRSVAAGLGVELDRVYEVHQRLPLEDDIENAMGVFKKGTTGAMRFEVRGVIDGRDAIVLEHITRLCDDVAPAWPHGKGYKVIIEGEPKMEISMEMEDKNGDHAVAGVIQTATAIVNAIPAVVNHPLGMVAALDLAKITGKGLYRPKS</sequence>
<gene>
    <name evidence="2" type="primary">ord</name>
    <name evidence="2" type="ORF">SIN8267_00149</name>
</gene>
<dbReference type="Proteomes" id="UP000838100">
    <property type="component" value="Unassembled WGS sequence"/>
</dbReference>
<dbReference type="SUPFAM" id="SSF51735">
    <property type="entry name" value="NAD(P)-binding Rossmann-fold domains"/>
    <property type="match status" value="1"/>
</dbReference>
<keyword evidence="3" id="KW-1185">Reference proteome</keyword>
<dbReference type="CDD" id="cd24146">
    <property type="entry name" value="nat-AmDH_N_like"/>
    <property type="match status" value="1"/>
</dbReference>
<dbReference type="RefSeq" id="WP_237442760.1">
    <property type="nucleotide sequence ID" value="NZ_CAKLPX010000001.1"/>
</dbReference>
<comment type="caution">
    <text evidence="2">The sequence shown here is derived from an EMBL/GenBank/DDBJ whole genome shotgun (WGS) entry which is preliminary data.</text>
</comment>
<accession>A0ABN8EC44</accession>
<feature type="domain" description="2,4-diaminopentanoate dehydrogenase C-terminal" evidence="1">
    <location>
        <begin position="207"/>
        <end position="343"/>
    </location>
</feature>
<dbReference type="Gene3D" id="3.40.50.720">
    <property type="entry name" value="NAD(P)-binding Rossmann-like Domain"/>
    <property type="match status" value="1"/>
</dbReference>
<dbReference type="InterPro" id="IPR045760">
    <property type="entry name" value="DAP_DH_C"/>
</dbReference>
<organism evidence="2 3">
    <name type="scientific">Sinobacterium norvegicum</name>
    <dbReference type="NCBI Taxonomy" id="1641715"/>
    <lineage>
        <taxon>Bacteria</taxon>
        <taxon>Pseudomonadati</taxon>
        <taxon>Pseudomonadota</taxon>
        <taxon>Gammaproteobacteria</taxon>
        <taxon>Cellvibrionales</taxon>
        <taxon>Spongiibacteraceae</taxon>
        <taxon>Sinobacterium</taxon>
    </lineage>
</organism>
<protein>
    <submittedName>
        <fullName evidence="2">2,4-diaminopentanoate dehydrogenase</fullName>
        <ecNumber evidence="2">1.4.1.26</ecNumber>
    </submittedName>
</protein>